<evidence type="ECO:0000313" key="6">
    <source>
        <dbReference type="Proteomes" id="UP001199469"/>
    </source>
</evidence>
<feature type="region of interest" description="Disordered" evidence="3">
    <location>
        <begin position="389"/>
        <end position="418"/>
    </location>
</feature>
<keyword evidence="6" id="KW-1185">Reference proteome</keyword>
<feature type="compositionally biased region" description="Low complexity" evidence="3">
    <location>
        <begin position="389"/>
        <end position="401"/>
    </location>
</feature>
<dbReference type="Gene3D" id="3.50.50.60">
    <property type="entry name" value="FAD/NAD(P)-binding domain"/>
    <property type="match status" value="1"/>
</dbReference>
<evidence type="ECO:0000259" key="4">
    <source>
        <dbReference type="Pfam" id="PF01494"/>
    </source>
</evidence>
<dbReference type="RefSeq" id="WP_230737289.1">
    <property type="nucleotide sequence ID" value="NZ_JAJNDB010000004.1"/>
</dbReference>
<evidence type="ECO:0000256" key="1">
    <source>
        <dbReference type="ARBA" id="ARBA00023002"/>
    </source>
</evidence>
<dbReference type="Gene3D" id="3.30.9.20">
    <property type="match status" value="1"/>
</dbReference>
<gene>
    <name evidence="5" type="ORF">LQ327_20805</name>
</gene>
<proteinExistence type="predicted"/>
<dbReference type="InterPro" id="IPR036188">
    <property type="entry name" value="FAD/NAD-bd_sf"/>
</dbReference>
<dbReference type="InterPro" id="IPR050631">
    <property type="entry name" value="PheA/TfdB_FAD_monoxygenase"/>
</dbReference>
<comment type="caution">
    <text evidence="5">The sequence shown here is derived from an EMBL/GenBank/DDBJ whole genome shotgun (WGS) entry which is preliminary data.</text>
</comment>
<reference evidence="5 6" key="1">
    <citation type="submission" date="2021-11" db="EMBL/GenBank/DDBJ databases">
        <title>Draft genome sequence of Actinomycetospora sp. SF1 isolated from the rhizosphere soil.</title>
        <authorList>
            <person name="Duangmal K."/>
            <person name="Chantavorakit T."/>
        </authorList>
    </citation>
    <scope>NUCLEOTIDE SEQUENCE [LARGE SCALE GENOMIC DNA]</scope>
    <source>
        <strain evidence="5 6">TBRC 5722</strain>
    </source>
</reference>
<name>A0ABS8PC00_9PSEU</name>
<evidence type="ECO:0000313" key="5">
    <source>
        <dbReference type="EMBL" id="MCD2195816.1"/>
    </source>
</evidence>
<dbReference type="InterPro" id="IPR002938">
    <property type="entry name" value="FAD-bd"/>
</dbReference>
<evidence type="ECO:0000256" key="2">
    <source>
        <dbReference type="ARBA" id="ARBA00023027"/>
    </source>
</evidence>
<dbReference type="Pfam" id="PF01494">
    <property type="entry name" value="FAD_binding_3"/>
    <property type="match status" value="1"/>
</dbReference>
<dbReference type="PANTHER" id="PTHR43476:SF4">
    <property type="entry name" value="BLR0106 PROTEIN"/>
    <property type="match status" value="1"/>
</dbReference>
<evidence type="ECO:0000256" key="3">
    <source>
        <dbReference type="SAM" id="MobiDB-lite"/>
    </source>
</evidence>
<dbReference type="Proteomes" id="UP001199469">
    <property type="component" value="Unassembled WGS sequence"/>
</dbReference>
<feature type="domain" description="FAD-binding" evidence="4">
    <location>
        <begin position="208"/>
        <end position="315"/>
    </location>
</feature>
<organism evidence="5 6">
    <name type="scientific">Actinomycetospora endophytica</name>
    <dbReference type="NCBI Taxonomy" id="2291215"/>
    <lineage>
        <taxon>Bacteria</taxon>
        <taxon>Bacillati</taxon>
        <taxon>Actinomycetota</taxon>
        <taxon>Actinomycetes</taxon>
        <taxon>Pseudonocardiales</taxon>
        <taxon>Pseudonocardiaceae</taxon>
        <taxon>Actinomycetospora</taxon>
    </lineage>
</organism>
<keyword evidence="2" id="KW-0520">NAD</keyword>
<accession>A0ABS8PC00</accession>
<dbReference type="EMBL" id="JAJNDB010000004">
    <property type="protein sequence ID" value="MCD2195816.1"/>
    <property type="molecule type" value="Genomic_DNA"/>
</dbReference>
<keyword evidence="1" id="KW-0560">Oxidoreductase</keyword>
<keyword evidence="5" id="KW-0503">Monooxygenase</keyword>
<dbReference type="GO" id="GO:0004497">
    <property type="term" value="F:monooxygenase activity"/>
    <property type="evidence" value="ECO:0007669"/>
    <property type="project" value="UniProtKB-KW"/>
</dbReference>
<protein>
    <submittedName>
        <fullName evidence="5">FAD-dependent monooxygenase</fullName>
    </submittedName>
</protein>
<dbReference type="SUPFAM" id="SSF51905">
    <property type="entry name" value="FAD/NAD(P)-binding domain"/>
    <property type="match status" value="1"/>
</dbReference>
<sequence length="418" mass="45996">MGAGPAGLYTAIALKQHDPRQEVTVWERNPPGVTHGWGVVFWDDLLDEMHRVDPVSAREVRAAAVVWDGQAVQVGRRVPVFLGGSGYAIGRHRLLGLLSDRARALGVDLRYATPAPEDLVTAEPGGLVVAADGAGSLLRRRYADTLGTRLEPGRNPYLWLGTPALFSTFTFGFVDTGSGWIWCHAYRFDEQTSTFIVEAPPATWTALGFDRLDIDTCLRTLSELFDPVLHGATLHAGPGAQWQTFRRVTNDRWCSGRLALVGDAAHTTHFAIGSGTRLALGDAIALAEHTHGVQGPEQLPAALAAYDTRRRREIRPLQDEATRSTAWFEDPVALLEQGDDLRLGWSLWQRRRSAPAWRWYLHRASQHASLRRVRTSASTVRRHVRAGRRALPVAPRPVAVPDRGPSDPSPHATSGKEL</sequence>
<dbReference type="PANTHER" id="PTHR43476">
    <property type="entry name" value="3-(3-HYDROXY-PHENYL)PROPIONATE/3-HYDROXYCINNAMIC ACID HYDROXYLASE"/>
    <property type="match status" value="1"/>
</dbReference>